<evidence type="ECO:0000256" key="2">
    <source>
        <dbReference type="ARBA" id="ARBA00022448"/>
    </source>
</evidence>
<evidence type="ECO:0000256" key="9">
    <source>
        <dbReference type="SAM" id="MobiDB-lite"/>
    </source>
</evidence>
<keyword evidence="7" id="KW-1133">Transmembrane helix</keyword>
<name>W4MBB7_9BACT</name>
<protein>
    <recommendedName>
        <fullName evidence="10">PDZ domain-containing protein</fullName>
    </recommendedName>
</protein>
<dbReference type="SUPFAM" id="SSF101447">
    <property type="entry name" value="Formin homology 2 domain (FH2 domain)"/>
    <property type="match status" value="1"/>
</dbReference>
<reference evidence="11 12" key="1">
    <citation type="journal article" date="2014" name="Nature">
        <title>An environmental bacterial taxon with a large and distinct metabolic repertoire.</title>
        <authorList>
            <person name="Wilson M.C."/>
            <person name="Mori T."/>
            <person name="Ruckert C."/>
            <person name="Uria A.R."/>
            <person name="Helf M.J."/>
            <person name="Takada K."/>
            <person name="Gernert C."/>
            <person name="Steffens U.A."/>
            <person name="Heycke N."/>
            <person name="Schmitt S."/>
            <person name="Rinke C."/>
            <person name="Helfrich E.J."/>
            <person name="Brachmann A.O."/>
            <person name="Gurgui C."/>
            <person name="Wakimoto T."/>
            <person name="Kracht M."/>
            <person name="Crusemann M."/>
            <person name="Hentschel U."/>
            <person name="Abe I."/>
            <person name="Matsunaga S."/>
            <person name="Kalinowski J."/>
            <person name="Takeyama H."/>
            <person name="Piel J."/>
        </authorList>
    </citation>
    <scope>NUCLEOTIDE SEQUENCE [LARGE SCALE GENOMIC DNA]</scope>
    <source>
        <strain evidence="12">TSY2</strain>
    </source>
</reference>
<dbReference type="InterPro" id="IPR001478">
    <property type="entry name" value="PDZ"/>
</dbReference>
<comment type="caution">
    <text evidence="11">The sequence shown here is derived from an EMBL/GenBank/DDBJ whole genome shotgun (WGS) entry which is preliminary data.</text>
</comment>
<evidence type="ECO:0000313" key="11">
    <source>
        <dbReference type="EMBL" id="ETX07654.1"/>
    </source>
</evidence>
<feature type="compositionally biased region" description="Polar residues" evidence="9">
    <location>
        <begin position="35"/>
        <end position="50"/>
    </location>
</feature>
<keyword evidence="3" id="KW-1003">Cell membrane</keyword>
<keyword evidence="5" id="KW-0812">Transmembrane</keyword>
<feature type="region of interest" description="Disordered" evidence="9">
    <location>
        <begin position="165"/>
        <end position="192"/>
    </location>
</feature>
<keyword evidence="2" id="KW-0813">Transport</keyword>
<dbReference type="InterPro" id="IPR024961">
    <property type="entry name" value="T2SS_GspC_N"/>
</dbReference>
<dbReference type="SUPFAM" id="SSF50156">
    <property type="entry name" value="PDZ domain-like"/>
    <property type="match status" value="1"/>
</dbReference>
<dbReference type="InterPro" id="IPR036034">
    <property type="entry name" value="PDZ_sf"/>
</dbReference>
<dbReference type="GO" id="GO:0005886">
    <property type="term" value="C:plasma membrane"/>
    <property type="evidence" value="ECO:0007669"/>
    <property type="project" value="UniProtKB-SubCell"/>
</dbReference>
<dbReference type="Gene3D" id="2.30.42.10">
    <property type="match status" value="1"/>
</dbReference>
<dbReference type="GO" id="GO:0015031">
    <property type="term" value="P:protein transport"/>
    <property type="evidence" value="ECO:0007669"/>
    <property type="project" value="UniProtKB-KW"/>
</dbReference>
<dbReference type="Proteomes" id="UP000019140">
    <property type="component" value="Unassembled WGS sequence"/>
</dbReference>
<proteinExistence type="predicted"/>
<dbReference type="AlphaFoldDB" id="W4MBB7"/>
<evidence type="ECO:0000256" key="4">
    <source>
        <dbReference type="ARBA" id="ARBA00022519"/>
    </source>
</evidence>
<sequence>MIQRFFWLAYLILITLAAALGADMTVSYLSGRLSESTVSEEGPSNRTPQDTVRRPASDYDVIAQRNIFNANPKPDTPPPPPPPPPPPIVSDEVKKTPLQLKLTGTATSDDGRNYAFIEDAATRGHQQLYQVGDVIQNRIIIEIRDDCVILEQNGKYEQLCFPNHQDSATITPGRQRVSRTQSETAEEDEESNEDVVQIDDATWRIRRQLMQEQFANLGGLSQQARVMPHIEHGETRGFRFTNLKANSLLQKIGLQQGDVLQKVNGITITSMQDAMQAYAQLQQAGTVRLEILRRNRASTLTYEIR</sequence>
<keyword evidence="12" id="KW-1185">Reference proteome</keyword>
<dbReference type="SMART" id="SM00228">
    <property type="entry name" value="PDZ"/>
    <property type="match status" value="1"/>
</dbReference>
<evidence type="ECO:0000313" key="12">
    <source>
        <dbReference type="Proteomes" id="UP000019140"/>
    </source>
</evidence>
<evidence type="ECO:0000256" key="3">
    <source>
        <dbReference type="ARBA" id="ARBA00022475"/>
    </source>
</evidence>
<accession>W4MBB7</accession>
<keyword evidence="6" id="KW-0653">Protein transport</keyword>
<feature type="region of interest" description="Disordered" evidence="9">
    <location>
        <begin position="68"/>
        <end position="92"/>
    </location>
</feature>
<feature type="domain" description="PDZ" evidence="10">
    <location>
        <begin position="215"/>
        <end position="295"/>
    </location>
</feature>
<evidence type="ECO:0000256" key="5">
    <source>
        <dbReference type="ARBA" id="ARBA00022692"/>
    </source>
</evidence>
<evidence type="ECO:0000256" key="8">
    <source>
        <dbReference type="ARBA" id="ARBA00023136"/>
    </source>
</evidence>
<dbReference type="EMBL" id="AZHX01000407">
    <property type="protein sequence ID" value="ETX07654.1"/>
    <property type="molecule type" value="Genomic_DNA"/>
</dbReference>
<evidence type="ECO:0000256" key="7">
    <source>
        <dbReference type="ARBA" id="ARBA00022989"/>
    </source>
</evidence>
<dbReference type="Pfam" id="PF11356">
    <property type="entry name" value="T2SSC"/>
    <property type="match status" value="1"/>
</dbReference>
<dbReference type="NCBIfam" id="NF041515">
    <property type="entry name" value="GspC_delta"/>
    <property type="match status" value="1"/>
</dbReference>
<dbReference type="Gene3D" id="2.30.30.830">
    <property type="match status" value="1"/>
</dbReference>
<comment type="subcellular location">
    <subcellularLocation>
        <location evidence="1">Cell inner membrane</location>
    </subcellularLocation>
</comment>
<gene>
    <name evidence="11" type="ORF">ETSY2_09990</name>
</gene>
<feature type="compositionally biased region" description="Pro residues" evidence="9">
    <location>
        <begin position="74"/>
        <end position="88"/>
    </location>
</feature>
<organism evidence="11 12">
    <name type="scientific">Candidatus Entotheonella gemina</name>
    <dbReference type="NCBI Taxonomy" id="1429439"/>
    <lineage>
        <taxon>Bacteria</taxon>
        <taxon>Pseudomonadati</taxon>
        <taxon>Nitrospinota/Tectimicrobiota group</taxon>
        <taxon>Candidatus Tectimicrobiota</taxon>
        <taxon>Candidatus Entotheonellia</taxon>
        <taxon>Candidatus Entotheonellales</taxon>
        <taxon>Candidatus Entotheonellaceae</taxon>
        <taxon>Candidatus Entotheonella</taxon>
    </lineage>
</organism>
<keyword evidence="4" id="KW-0997">Cell inner membrane</keyword>
<dbReference type="HOGENOM" id="CLU_080704_0_0_7"/>
<keyword evidence="8" id="KW-0472">Membrane</keyword>
<evidence type="ECO:0000256" key="6">
    <source>
        <dbReference type="ARBA" id="ARBA00022927"/>
    </source>
</evidence>
<feature type="region of interest" description="Disordered" evidence="9">
    <location>
        <begin position="35"/>
        <end position="56"/>
    </location>
</feature>
<evidence type="ECO:0000259" key="10">
    <source>
        <dbReference type="SMART" id="SM00228"/>
    </source>
</evidence>
<evidence type="ECO:0000256" key="1">
    <source>
        <dbReference type="ARBA" id="ARBA00004533"/>
    </source>
</evidence>